<evidence type="ECO:0000256" key="5">
    <source>
        <dbReference type="RuleBase" id="RU365031"/>
    </source>
</evidence>
<dbReference type="InterPro" id="IPR028345">
    <property type="entry name" value="Antibiotic_NAT-like"/>
</dbReference>
<dbReference type="Proteomes" id="UP000197024">
    <property type="component" value="Chromosome"/>
</dbReference>
<dbReference type="EC" id="2.3.1.-" evidence="5"/>
<dbReference type="PANTHER" id="PTHR11104">
    <property type="entry name" value="AMINOGLYCOSIDE N3-ACETYLTRANSFERASE"/>
    <property type="match status" value="1"/>
</dbReference>
<reference evidence="6 7" key="1">
    <citation type="submission" date="2017-06" db="EMBL/GenBank/DDBJ databases">
        <title>Biodegradation of gentamicin by bacterial consortia AMQD4 in synthetic medium and raw gentamicin sewage.</title>
        <authorList>
            <person name="Chang H."/>
            <person name="Feng Y."/>
            <person name="Li Z."/>
            <person name="Xue J."/>
            <person name="Cheng D."/>
        </authorList>
    </citation>
    <scope>NUCLEOTIDE SEQUENCE [LARGE SCALE GENOMIC DNA]</scope>
    <source>
        <strain evidence="6 7">BZC3</strain>
    </source>
</reference>
<keyword evidence="3 5" id="KW-0808">Transferase</keyword>
<reference evidence="6 7" key="2">
    <citation type="submission" date="2017-06" db="EMBL/GenBank/DDBJ databases">
        <authorList>
            <person name="Kim H.J."/>
            <person name="Triplett B.A."/>
        </authorList>
    </citation>
    <scope>NUCLEOTIDE SEQUENCE [LARGE SCALE GENOMIC DNA]</scope>
    <source>
        <strain evidence="6 7">BZC3</strain>
    </source>
</reference>
<evidence type="ECO:0000313" key="7">
    <source>
        <dbReference type="Proteomes" id="UP000197024"/>
    </source>
</evidence>
<evidence type="ECO:0000256" key="3">
    <source>
        <dbReference type="ARBA" id="ARBA00022679"/>
    </source>
</evidence>
<dbReference type="EMBL" id="CP021995">
    <property type="protein sequence ID" value="ASD26213.1"/>
    <property type="molecule type" value="Genomic_DNA"/>
</dbReference>
<accession>A0A1Z3LVK0</accession>
<comment type="catalytic activity">
    <reaction evidence="5">
        <text>a 2-deoxystreptamine antibiotic + acetyl-CoA = an N(3)-acetyl-2-deoxystreptamine antibiotic + CoA + H(+)</text>
        <dbReference type="Rhea" id="RHEA:12665"/>
        <dbReference type="ChEBI" id="CHEBI:15378"/>
        <dbReference type="ChEBI" id="CHEBI:57287"/>
        <dbReference type="ChEBI" id="CHEBI:57288"/>
        <dbReference type="ChEBI" id="CHEBI:57921"/>
        <dbReference type="ChEBI" id="CHEBI:77452"/>
        <dbReference type="EC" id="2.3.1.81"/>
    </reaction>
</comment>
<dbReference type="RefSeq" id="WP_088410242.1">
    <property type="nucleotide sequence ID" value="NZ_CP021995.1"/>
</dbReference>
<name>A0A1Z3LVK0_BREDI</name>
<evidence type="ECO:0000256" key="4">
    <source>
        <dbReference type="ARBA" id="ARBA00023315"/>
    </source>
</evidence>
<gene>
    <name evidence="6" type="ORF">CD943_04505</name>
</gene>
<dbReference type="PANTHER" id="PTHR11104:SF0">
    <property type="entry name" value="SPBETA PROPHAGE-DERIVED AMINOGLYCOSIDE N(3')-ACETYLTRANSFERASE-LIKE PROTEIN YOKD"/>
    <property type="match status" value="1"/>
</dbReference>
<keyword evidence="4 5" id="KW-0012">Acyltransferase</keyword>
<dbReference type="GO" id="GO:0046677">
    <property type="term" value="P:response to antibiotic"/>
    <property type="evidence" value="ECO:0007669"/>
    <property type="project" value="UniProtKB-KW"/>
</dbReference>
<evidence type="ECO:0000256" key="1">
    <source>
        <dbReference type="ARBA" id="ARBA00006383"/>
    </source>
</evidence>
<dbReference type="SUPFAM" id="SSF110710">
    <property type="entry name" value="TTHA0583/YokD-like"/>
    <property type="match status" value="1"/>
</dbReference>
<evidence type="ECO:0000313" key="6">
    <source>
        <dbReference type="EMBL" id="ASD26213.1"/>
    </source>
</evidence>
<dbReference type="AlphaFoldDB" id="A0A1Z3LVK0"/>
<proteinExistence type="inferred from homology"/>
<dbReference type="Pfam" id="PF02522">
    <property type="entry name" value="Antibiotic_NAT"/>
    <property type="match status" value="1"/>
</dbReference>
<keyword evidence="5" id="KW-0046">Antibiotic resistance</keyword>
<evidence type="ECO:0000256" key="2">
    <source>
        <dbReference type="ARBA" id="ARBA00012882"/>
    </source>
</evidence>
<sequence length="279" mass="30046">MPSSPGPASQETLKRQLSDLGVRRGDWLMVHASLKAIGPVADGPSGVVRALAETVGDSGLIMGYGSWDRSPYEQTLNGRRMSRQERDNWPVFDPATAEVYPGFGRLNAFILARPGALRSHHPDASMVGFGAPAAGVMSPHRLGEAFDRGSPLERFVQGGGRILTLGAGPDSLTILHYAEAIADIPGKRRVTYEMPVRRAGATVWAVAHEYDSNGILDQYAGEGPDAVECITRDYLTLGRHREGLFGAAVARLFEGADLVAFGVEWLERRHGAGDAMPTR</sequence>
<protein>
    <recommendedName>
        <fullName evidence="2 5">Aminoglycoside N(3)-acetyltransferase</fullName>
        <ecNumber evidence="5">2.3.1.-</ecNumber>
    </recommendedName>
</protein>
<dbReference type="InterPro" id="IPR003679">
    <property type="entry name" value="Amioglycoside_AcTrfase"/>
</dbReference>
<comment type="similarity">
    <text evidence="1 5">Belongs to the antibiotic N-acetyltransferase family.</text>
</comment>
<dbReference type="GO" id="GO:0046353">
    <property type="term" value="F:aminoglycoside 3-N-acetyltransferase activity"/>
    <property type="evidence" value="ECO:0007669"/>
    <property type="project" value="UniProtKB-EC"/>
</dbReference>
<organism evidence="6 7">
    <name type="scientific">Brevundimonas diminuta</name>
    <name type="common">Pseudomonas diminuta</name>
    <dbReference type="NCBI Taxonomy" id="293"/>
    <lineage>
        <taxon>Bacteria</taxon>
        <taxon>Pseudomonadati</taxon>
        <taxon>Pseudomonadota</taxon>
        <taxon>Alphaproteobacteria</taxon>
        <taxon>Caulobacterales</taxon>
        <taxon>Caulobacteraceae</taxon>
        <taxon>Brevundimonas</taxon>
    </lineage>
</organism>
<dbReference type="NCBIfam" id="NF033082">
    <property type="entry name" value="AAC_3"/>
    <property type="match status" value="1"/>
</dbReference>